<organism evidence="2 3">
    <name type="scientific">Mycena albidolilacea</name>
    <dbReference type="NCBI Taxonomy" id="1033008"/>
    <lineage>
        <taxon>Eukaryota</taxon>
        <taxon>Fungi</taxon>
        <taxon>Dikarya</taxon>
        <taxon>Basidiomycota</taxon>
        <taxon>Agaricomycotina</taxon>
        <taxon>Agaricomycetes</taxon>
        <taxon>Agaricomycetidae</taxon>
        <taxon>Agaricales</taxon>
        <taxon>Marasmiineae</taxon>
        <taxon>Mycenaceae</taxon>
        <taxon>Mycena</taxon>
    </lineage>
</organism>
<comment type="caution">
    <text evidence="2">The sequence shown here is derived from an EMBL/GenBank/DDBJ whole genome shotgun (WGS) entry which is preliminary data.</text>
</comment>
<name>A0AAD7EE42_9AGAR</name>
<dbReference type="EMBL" id="JARIHO010000061">
    <property type="protein sequence ID" value="KAJ7315606.1"/>
    <property type="molecule type" value="Genomic_DNA"/>
</dbReference>
<feature type="region of interest" description="Disordered" evidence="1">
    <location>
        <begin position="1"/>
        <end position="27"/>
    </location>
</feature>
<dbReference type="Proteomes" id="UP001218218">
    <property type="component" value="Unassembled WGS sequence"/>
</dbReference>
<protein>
    <submittedName>
        <fullName evidence="2">Uncharacterized protein</fullName>
    </submittedName>
</protein>
<reference evidence="2" key="1">
    <citation type="submission" date="2023-03" db="EMBL/GenBank/DDBJ databases">
        <title>Massive genome expansion in bonnet fungi (Mycena s.s.) driven by repeated elements and novel gene families across ecological guilds.</title>
        <authorList>
            <consortium name="Lawrence Berkeley National Laboratory"/>
            <person name="Harder C.B."/>
            <person name="Miyauchi S."/>
            <person name="Viragh M."/>
            <person name="Kuo A."/>
            <person name="Thoen E."/>
            <person name="Andreopoulos B."/>
            <person name="Lu D."/>
            <person name="Skrede I."/>
            <person name="Drula E."/>
            <person name="Henrissat B."/>
            <person name="Morin E."/>
            <person name="Kohler A."/>
            <person name="Barry K."/>
            <person name="LaButti K."/>
            <person name="Morin E."/>
            <person name="Salamov A."/>
            <person name="Lipzen A."/>
            <person name="Mereny Z."/>
            <person name="Hegedus B."/>
            <person name="Baldrian P."/>
            <person name="Stursova M."/>
            <person name="Weitz H."/>
            <person name="Taylor A."/>
            <person name="Grigoriev I.V."/>
            <person name="Nagy L.G."/>
            <person name="Martin F."/>
            <person name="Kauserud H."/>
        </authorList>
    </citation>
    <scope>NUCLEOTIDE SEQUENCE</scope>
    <source>
        <strain evidence="2">CBHHK002</strain>
    </source>
</reference>
<gene>
    <name evidence="2" type="ORF">DFH08DRAFT_820526</name>
</gene>
<evidence type="ECO:0000313" key="2">
    <source>
        <dbReference type="EMBL" id="KAJ7315606.1"/>
    </source>
</evidence>
<sequence>MPSALNDSLALPDSPVSPTSPASPEKQLWKKMDARAYRALGLKDDPVRTWILANVYPLFLDAISKKTFDGSRETFVKSVLLREFEKNWDFAGKGYNMGDFKHKFWLIIKNHYDTNDNPSRKVKMEAPTTPTANKPRAVNALSIFRRTHGAAITESANAKLSASQATENPIPHTHGLAVYHSTAREMYKSCDDAVKKNMEEAARLENERIAIGPTETDIIRNQETVHVAVMKQLKSVMGHAWGGHGDMVFFCACWIQEFGRSDGYILSVEPYISAHEDEEVADFNSWAAQILSGEIPFDAEATRSLIRGTANDDTAPVPVLEVHEAGGVHVPTLNVDNTSVDVLRRLLQEYAAETTGGFHGKNITLEIPGRLKTDLEDANASQLRDFYEYLLQVQTTGTQTTEVRADPDANLSDAVVLSAPVATTTELVANVLPANACAVALAPASDLPATPLVTSSPTVEQPGLGPVTAHAPSPAAPVLISRVSGAEPPALPSIVSDPSTPVRAAGPLGMESPTFGPPAAQHQPVLNSSVVVLLNMPAAVVVPLSDSTNTLGPDAHCGANTDVSGQAKRGRKRGADPSMGSKRPTKIARGEDSSGPRRSSRKKENTRLNQQAAPQAVQRRIIRSGPGWFEEEI</sequence>
<feature type="region of interest" description="Disordered" evidence="1">
    <location>
        <begin position="552"/>
        <end position="633"/>
    </location>
</feature>
<accession>A0AAD7EE42</accession>
<dbReference type="AlphaFoldDB" id="A0AAD7EE42"/>
<evidence type="ECO:0000256" key="1">
    <source>
        <dbReference type="SAM" id="MobiDB-lite"/>
    </source>
</evidence>
<evidence type="ECO:0000313" key="3">
    <source>
        <dbReference type="Proteomes" id="UP001218218"/>
    </source>
</evidence>
<proteinExistence type="predicted"/>
<keyword evidence="3" id="KW-1185">Reference proteome</keyword>